<gene>
    <name evidence="2" type="ORF">V1477_020904</name>
</gene>
<feature type="transmembrane region" description="Helical" evidence="1">
    <location>
        <begin position="6"/>
        <end position="23"/>
    </location>
</feature>
<accession>A0ABD2AN85</accession>
<keyword evidence="3" id="KW-1185">Reference proteome</keyword>
<comment type="caution">
    <text evidence="2">The sequence shown here is derived from an EMBL/GenBank/DDBJ whole genome shotgun (WGS) entry which is preliminary data.</text>
</comment>
<reference evidence="2 3" key="1">
    <citation type="journal article" date="2024" name="Ann. Entomol. Soc. Am.">
        <title>Genomic analyses of the southern and eastern yellowjacket wasps (Hymenoptera: Vespidae) reveal evolutionary signatures of social life.</title>
        <authorList>
            <person name="Catto M.A."/>
            <person name="Caine P.B."/>
            <person name="Orr S.E."/>
            <person name="Hunt B.G."/>
            <person name="Goodisman M.A.D."/>
        </authorList>
    </citation>
    <scope>NUCLEOTIDE SEQUENCE [LARGE SCALE GENOMIC DNA]</scope>
    <source>
        <strain evidence="2">232</strain>
        <tissue evidence="2">Head and thorax</tissue>
    </source>
</reference>
<organism evidence="2 3">
    <name type="scientific">Vespula maculifrons</name>
    <name type="common">Eastern yellow jacket</name>
    <name type="synonym">Wasp</name>
    <dbReference type="NCBI Taxonomy" id="7453"/>
    <lineage>
        <taxon>Eukaryota</taxon>
        <taxon>Metazoa</taxon>
        <taxon>Ecdysozoa</taxon>
        <taxon>Arthropoda</taxon>
        <taxon>Hexapoda</taxon>
        <taxon>Insecta</taxon>
        <taxon>Pterygota</taxon>
        <taxon>Neoptera</taxon>
        <taxon>Endopterygota</taxon>
        <taxon>Hymenoptera</taxon>
        <taxon>Apocrita</taxon>
        <taxon>Aculeata</taxon>
        <taxon>Vespoidea</taxon>
        <taxon>Vespidae</taxon>
        <taxon>Vespinae</taxon>
        <taxon>Vespula</taxon>
    </lineage>
</organism>
<dbReference type="EMBL" id="JAYRBN010000116">
    <property type="protein sequence ID" value="KAL2722084.1"/>
    <property type="molecule type" value="Genomic_DNA"/>
</dbReference>
<protein>
    <submittedName>
        <fullName evidence="2">Uncharacterized protein</fullName>
    </submittedName>
</protein>
<name>A0ABD2AN85_VESMC</name>
<evidence type="ECO:0000313" key="3">
    <source>
        <dbReference type="Proteomes" id="UP001607303"/>
    </source>
</evidence>
<keyword evidence="1" id="KW-0472">Membrane</keyword>
<dbReference type="Proteomes" id="UP001607303">
    <property type="component" value="Unassembled WGS sequence"/>
</dbReference>
<dbReference type="AlphaFoldDB" id="A0ABD2AN85"/>
<keyword evidence="1" id="KW-1133">Transmembrane helix</keyword>
<evidence type="ECO:0000313" key="2">
    <source>
        <dbReference type="EMBL" id="KAL2722084.1"/>
    </source>
</evidence>
<sequence>MRPTEVFIFLMLIYIVTATRCIIEEKVRRYQLVLPGKHSQEEPEIHVIHLEDENNDSSGEPEVISFHIPDKRKREVWDSKAKVFCRNDEDCDPGEICIAYLRCVKIVKKINSSESQIEQEKEI</sequence>
<keyword evidence="1" id="KW-0812">Transmembrane</keyword>
<proteinExistence type="predicted"/>
<evidence type="ECO:0000256" key="1">
    <source>
        <dbReference type="SAM" id="Phobius"/>
    </source>
</evidence>